<comment type="caution">
    <text evidence="1">The sequence shown here is derived from an EMBL/GenBank/DDBJ whole genome shotgun (WGS) entry which is preliminary data.</text>
</comment>
<proteinExistence type="predicted"/>
<accession>A0ABP2ISJ6</accession>
<protein>
    <submittedName>
        <fullName evidence="1">Uncharacterized protein</fullName>
    </submittedName>
</protein>
<dbReference type="Proteomes" id="UP000002969">
    <property type="component" value="Unassembled WGS sequence"/>
</dbReference>
<sequence>MKVVIGQTMHLTMFPRNLPQVLRRVFNQKVVLEMQEIIGKLFILEQIPNFLILIVI</sequence>
<dbReference type="EMBL" id="ACKQ02000007">
    <property type="protein sequence ID" value="EFK36187.1"/>
    <property type="molecule type" value="Genomic_DNA"/>
</dbReference>
<organism evidence="1 2">
    <name type="scientific">Chryseobacterium gleum ATCC 35910</name>
    <dbReference type="NCBI Taxonomy" id="525257"/>
    <lineage>
        <taxon>Bacteria</taxon>
        <taxon>Pseudomonadati</taxon>
        <taxon>Bacteroidota</taxon>
        <taxon>Flavobacteriia</taxon>
        <taxon>Flavobacteriales</taxon>
        <taxon>Weeksellaceae</taxon>
        <taxon>Chryseobacterium group</taxon>
        <taxon>Chryseobacterium</taxon>
    </lineage>
</organism>
<keyword evidence="2" id="KW-1185">Reference proteome</keyword>
<reference evidence="1" key="1">
    <citation type="submission" date="2010-06" db="EMBL/GenBank/DDBJ databases">
        <authorList>
            <person name="Muzny D."/>
            <person name="Qin X."/>
            <person name="Buhay C."/>
            <person name="Dugan-Rocha S."/>
            <person name="Ding Y."/>
            <person name="Chen G."/>
            <person name="Hawes A."/>
            <person name="Holder M."/>
            <person name="Jhangiani S."/>
            <person name="Johnson A."/>
            <person name="Khan Z."/>
            <person name="Li Z."/>
            <person name="Liu W."/>
            <person name="Liu X."/>
            <person name="Perez L."/>
            <person name="Shen H."/>
            <person name="Wang Q."/>
            <person name="Watt J."/>
            <person name="Xi L."/>
            <person name="Xin Y."/>
            <person name="Zhou J."/>
            <person name="Deng J."/>
            <person name="Jiang H."/>
            <person name="Liu Y."/>
            <person name="Qu J."/>
            <person name="Song X.-Z."/>
            <person name="Zhang L."/>
            <person name="Villasana D."/>
            <person name="Johnson A."/>
            <person name="Liu J."/>
            <person name="Liyanage D."/>
            <person name="Lorensuhewa L."/>
            <person name="Robinson T."/>
            <person name="Song A."/>
            <person name="Song B.-B."/>
            <person name="Dinh H."/>
            <person name="Thornton R."/>
            <person name="Coyle M."/>
            <person name="Francisco L."/>
            <person name="Jackson L."/>
            <person name="Javaid M."/>
            <person name="Korchina V."/>
            <person name="Kovar C."/>
            <person name="Mata R."/>
            <person name="Mathew T."/>
            <person name="Ngo R."/>
            <person name="Nguyen L."/>
            <person name="Nguyen N."/>
            <person name="Okwuonu G."/>
            <person name="Ongeri F."/>
            <person name="Pham C."/>
            <person name="Simmons D."/>
            <person name="Wilczek-Boney K."/>
            <person name="Hale W."/>
            <person name="Jakkamsetti A."/>
            <person name="Pham P."/>
            <person name="Ruth R."/>
            <person name="San Lucas F."/>
            <person name="Warren J."/>
            <person name="Zhang J."/>
            <person name="Zhao Z."/>
            <person name="Zhou C."/>
            <person name="Zhu D."/>
            <person name="Lee S."/>
            <person name="Bess C."/>
            <person name="Blankenburg K."/>
            <person name="Forbes L."/>
            <person name="Fu Q."/>
            <person name="Gubbala S."/>
            <person name="Hirani K."/>
            <person name="Jayaseelan J.C."/>
            <person name="Lara F."/>
            <person name="Munidasa M."/>
            <person name="Palculict T."/>
            <person name="Patil S."/>
            <person name="Pu L.-L."/>
            <person name="Saada N."/>
            <person name="Tang L."/>
            <person name="Weissenberger G."/>
            <person name="Zhu Y."/>
            <person name="Hemphill L."/>
            <person name="Shang Y."/>
            <person name="Youmans B."/>
            <person name="Ayvaz T."/>
            <person name="Ross M."/>
            <person name="Santibanez J."/>
            <person name="Aqrawi P."/>
            <person name="Gross S."/>
            <person name="Joshi V."/>
            <person name="Fowler G."/>
            <person name="Nazareth L."/>
            <person name="Reid J."/>
            <person name="Worley K."/>
            <person name="Petrosino J."/>
            <person name="Highlander S."/>
            <person name="Gibbs R."/>
        </authorList>
    </citation>
    <scope>NUCLEOTIDE SEQUENCE [LARGE SCALE GENOMIC DNA]</scope>
    <source>
        <strain evidence="1">ATCC 35910</strain>
    </source>
</reference>
<name>A0ABP2ISJ6_CHRGE</name>
<evidence type="ECO:0000313" key="1">
    <source>
        <dbReference type="EMBL" id="EFK36187.1"/>
    </source>
</evidence>
<gene>
    <name evidence="1" type="ORF">HMPREF0204_15256</name>
</gene>
<evidence type="ECO:0000313" key="2">
    <source>
        <dbReference type="Proteomes" id="UP000002969"/>
    </source>
</evidence>